<feature type="transmembrane region" description="Helical" evidence="2">
    <location>
        <begin position="193"/>
        <end position="215"/>
    </location>
</feature>
<sequence>MVIKPTKSCHKWWRVAFTAVRFSRELLALLITAKKRRNHKRWRLAFAGICCTRFWVSLTKRTSPHQRWRMAFATIYSSRILISLLEEVAAKNNENALHDVPPISIVVDSSRESSSLFKVDQESLAALVKDKNLDHLRRLGGVEGILSDLNSDAQAGIHGDVEDLRHRFQIYGSNTYKTFRVSCFQVSEIYKSFTIYIILFVAAYLFWYGIHYYGLRDGWKIGGYVTISSFVSCIFLFLTNFGVQNFFDKSLNKVEKATRGHGHLVDVVRNGMEKQISETQIVVGDIVHLETGDQVPADGLFLSGQSLKVNESSLGDPSQNFVNCNLNPFLFSRTNVIDGSARMLVTAVGMNTRWGDEKSSTNHNKKTPLQARVHNPETFARRKVCFTAASLVLVVSLARLFSGNTKHDDGAIEFIGGKTSVADTFYITGIIAVTHVMAEAMDLDSLSWVVMICLAHSIKRMMGGKVFIPEPLACETMASVSSIVTDKAAASMLKGSRQFEECLKAGVNFKTVTEEDISAATTIATECGILQPNQDTKHRSSNNWRGIPKLHT</sequence>
<evidence type="ECO:0000313" key="4">
    <source>
        <dbReference type="EMBL" id="KAK2986061.1"/>
    </source>
</evidence>
<feature type="transmembrane region" description="Helical" evidence="2">
    <location>
        <begin position="221"/>
        <end position="243"/>
    </location>
</feature>
<dbReference type="SUPFAM" id="SSF81665">
    <property type="entry name" value="Calcium ATPase, transmembrane domain M"/>
    <property type="match status" value="1"/>
</dbReference>
<dbReference type="SUPFAM" id="SSF81653">
    <property type="entry name" value="Calcium ATPase, transduction domain A"/>
    <property type="match status" value="1"/>
</dbReference>
<keyword evidence="1" id="KW-0460">Magnesium</keyword>
<accession>A0AA88RNA0</accession>
<keyword evidence="2" id="KW-0472">Membrane</keyword>
<keyword evidence="2" id="KW-1133">Transmembrane helix</keyword>
<evidence type="ECO:0000259" key="3">
    <source>
        <dbReference type="Pfam" id="PF00122"/>
    </source>
</evidence>
<dbReference type="InterPro" id="IPR059000">
    <property type="entry name" value="ATPase_P-type_domA"/>
</dbReference>
<protein>
    <recommendedName>
        <fullName evidence="3">P-type ATPase A domain-containing protein</fullName>
    </recommendedName>
</protein>
<dbReference type="GO" id="GO:0005886">
    <property type="term" value="C:plasma membrane"/>
    <property type="evidence" value="ECO:0007669"/>
    <property type="project" value="TreeGrafter"/>
</dbReference>
<dbReference type="EMBL" id="JAVXUO010001093">
    <property type="protein sequence ID" value="KAK2986061.1"/>
    <property type="molecule type" value="Genomic_DNA"/>
</dbReference>
<reference evidence="4" key="1">
    <citation type="submission" date="2022-12" db="EMBL/GenBank/DDBJ databases">
        <title>Draft genome assemblies for two species of Escallonia (Escalloniales).</title>
        <authorList>
            <person name="Chanderbali A."/>
            <person name="Dervinis C."/>
            <person name="Anghel I."/>
            <person name="Soltis D."/>
            <person name="Soltis P."/>
            <person name="Zapata F."/>
        </authorList>
    </citation>
    <scope>NUCLEOTIDE SEQUENCE</scope>
    <source>
        <strain evidence="4">UCBG92.1500</strain>
        <tissue evidence="4">Leaf</tissue>
    </source>
</reference>
<dbReference type="Gene3D" id="2.70.150.10">
    <property type="entry name" value="Calcium-transporting ATPase, cytoplasmic transduction domain A"/>
    <property type="match status" value="1"/>
</dbReference>
<evidence type="ECO:0000256" key="2">
    <source>
        <dbReference type="SAM" id="Phobius"/>
    </source>
</evidence>
<dbReference type="InterPro" id="IPR008250">
    <property type="entry name" value="ATPase_P-typ_transduc_dom_A_sf"/>
</dbReference>
<dbReference type="AlphaFoldDB" id="A0AA88RNA0"/>
<dbReference type="Proteomes" id="UP001187471">
    <property type="component" value="Unassembled WGS sequence"/>
</dbReference>
<proteinExistence type="predicted"/>
<dbReference type="PANTHER" id="PTHR24093">
    <property type="entry name" value="CATION TRANSPORTING ATPASE"/>
    <property type="match status" value="1"/>
</dbReference>
<keyword evidence="5" id="KW-1185">Reference proteome</keyword>
<dbReference type="Pfam" id="PF00122">
    <property type="entry name" value="E1-E2_ATPase"/>
    <property type="match status" value="1"/>
</dbReference>
<evidence type="ECO:0000256" key="1">
    <source>
        <dbReference type="ARBA" id="ARBA00022842"/>
    </source>
</evidence>
<gene>
    <name evidence="4" type="ORF">RJ640_011502</name>
</gene>
<keyword evidence="2" id="KW-0812">Transmembrane</keyword>
<organism evidence="4 5">
    <name type="scientific">Escallonia rubra</name>
    <dbReference type="NCBI Taxonomy" id="112253"/>
    <lineage>
        <taxon>Eukaryota</taxon>
        <taxon>Viridiplantae</taxon>
        <taxon>Streptophyta</taxon>
        <taxon>Embryophyta</taxon>
        <taxon>Tracheophyta</taxon>
        <taxon>Spermatophyta</taxon>
        <taxon>Magnoliopsida</taxon>
        <taxon>eudicotyledons</taxon>
        <taxon>Gunneridae</taxon>
        <taxon>Pentapetalae</taxon>
        <taxon>asterids</taxon>
        <taxon>campanulids</taxon>
        <taxon>Escalloniales</taxon>
        <taxon>Escalloniaceae</taxon>
        <taxon>Escallonia</taxon>
    </lineage>
</organism>
<dbReference type="Gene3D" id="1.20.1110.10">
    <property type="entry name" value="Calcium-transporting ATPase, transmembrane domain"/>
    <property type="match status" value="1"/>
</dbReference>
<comment type="caution">
    <text evidence="4">The sequence shown here is derived from an EMBL/GenBank/DDBJ whole genome shotgun (WGS) entry which is preliminary data.</text>
</comment>
<name>A0AA88RNA0_9ASTE</name>
<dbReference type="GO" id="GO:0005388">
    <property type="term" value="F:P-type calcium transporter activity"/>
    <property type="evidence" value="ECO:0007669"/>
    <property type="project" value="TreeGrafter"/>
</dbReference>
<feature type="domain" description="P-type ATPase A" evidence="3">
    <location>
        <begin position="265"/>
        <end position="355"/>
    </location>
</feature>
<dbReference type="InterPro" id="IPR023298">
    <property type="entry name" value="ATPase_P-typ_TM_dom_sf"/>
</dbReference>
<evidence type="ECO:0000313" key="5">
    <source>
        <dbReference type="Proteomes" id="UP001187471"/>
    </source>
</evidence>
<dbReference type="PANTHER" id="PTHR24093:SF434">
    <property type="entry name" value="CALCIUM-TRANSPORTING ATPASE 13, PLASMA MEMBRANE-TYPE-RELATED"/>
    <property type="match status" value="1"/>
</dbReference>